<dbReference type="KEGG" id="sva:SVA_1543"/>
<keyword evidence="2" id="KW-0472">Membrane</keyword>
<keyword evidence="2" id="KW-0812">Transmembrane</keyword>
<evidence type="ECO:0000256" key="2">
    <source>
        <dbReference type="SAM" id="Phobius"/>
    </source>
</evidence>
<evidence type="ECO:0000256" key="1">
    <source>
        <dbReference type="SAM" id="MobiDB-lite"/>
    </source>
</evidence>
<name>A0A1B4V406_9GAMM</name>
<keyword evidence="4" id="KW-1185">Reference proteome</keyword>
<protein>
    <submittedName>
        <fullName evidence="3">Membrane protein</fullName>
    </submittedName>
</protein>
<dbReference type="EMBL" id="AP014936">
    <property type="protein sequence ID" value="BAU48105.1"/>
    <property type="molecule type" value="Genomic_DNA"/>
</dbReference>
<organism evidence="3 4">
    <name type="scientific">Sulfurifustis variabilis</name>
    <dbReference type="NCBI Taxonomy" id="1675686"/>
    <lineage>
        <taxon>Bacteria</taxon>
        <taxon>Pseudomonadati</taxon>
        <taxon>Pseudomonadota</taxon>
        <taxon>Gammaproteobacteria</taxon>
        <taxon>Acidiferrobacterales</taxon>
        <taxon>Acidiferrobacteraceae</taxon>
        <taxon>Sulfurifustis</taxon>
    </lineage>
</organism>
<keyword evidence="2" id="KW-1133">Transmembrane helix</keyword>
<gene>
    <name evidence="3" type="ORF">SVA_1543</name>
</gene>
<feature type="transmembrane region" description="Helical" evidence="2">
    <location>
        <begin position="157"/>
        <end position="174"/>
    </location>
</feature>
<reference evidence="3 4" key="1">
    <citation type="submission" date="2015-08" db="EMBL/GenBank/DDBJ databases">
        <title>Complete genome sequence of Sulfurifustis variabilis.</title>
        <authorList>
            <person name="Miura A."/>
            <person name="Kojima H."/>
            <person name="Fukui M."/>
        </authorList>
    </citation>
    <scope>NUCLEOTIDE SEQUENCE [LARGE SCALE GENOMIC DNA]</scope>
    <source>
        <strain evidence="4">skN76</strain>
    </source>
</reference>
<proteinExistence type="predicted"/>
<accession>A0A1B4V406</accession>
<feature type="transmembrane region" description="Helical" evidence="2">
    <location>
        <begin position="205"/>
        <end position="223"/>
    </location>
</feature>
<feature type="region of interest" description="Disordered" evidence="1">
    <location>
        <begin position="396"/>
        <end position="417"/>
    </location>
</feature>
<dbReference type="AlphaFoldDB" id="A0A1B4V406"/>
<evidence type="ECO:0000313" key="3">
    <source>
        <dbReference type="EMBL" id="BAU48105.1"/>
    </source>
</evidence>
<dbReference type="OrthoDB" id="5445132at2"/>
<dbReference type="Proteomes" id="UP000218899">
    <property type="component" value="Chromosome"/>
</dbReference>
<sequence length="417" mass="45992">MELLLLKLVGLTRPLASMEYAEPVFAILGVGLFVLLLGGVLIRAAVQQTVRFTAIDLFAVAFAFWALAGWVSYYEEARFSELLKLVLPVLSYTVVKNIVPDRASYRRVVLWILVGFAIPTLVSAALIVAKHPTAVDMVNYWTEVTRWKGVYTHSHNLGHSMTLFLMAMVLYVSLRDARDERWRLGANALLVALGAVALFCLFMSQVRSAVLGLVVFLALYTFFARRRLFLLGTAAAALLVVATLPYWFAAMFPEFEVSRPGAEVDVLDLGSGRPRFWLNDLEIYAGLPVDQKLLGLGTGAGFADGEQLLGHNDWLGLLTQTGLIGVLLFLGLQLAILRAILRLPASERYFFLALFAAVNVMMAVSNSYAWRIQVSQLYYILLAFIEVPVGSARPAAQEAGGERGRRTELGTAAIARR</sequence>
<feature type="transmembrane region" description="Helical" evidence="2">
    <location>
        <begin position="314"/>
        <end position="337"/>
    </location>
</feature>
<dbReference type="InterPro" id="IPR051533">
    <property type="entry name" value="WaaL-like"/>
</dbReference>
<evidence type="ECO:0000313" key="4">
    <source>
        <dbReference type="Proteomes" id="UP000218899"/>
    </source>
</evidence>
<feature type="transmembrane region" description="Helical" evidence="2">
    <location>
        <begin position="181"/>
        <end position="199"/>
    </location>
</feature>
<feature type="transmembrane region" description="Helical" evidence="2">
    <location>
        <begin position="54"/>
        <end position="73"/>
    </location>
</feature>
<feature type="transmembrane region" description="Helical" evidence="2">
    <location>
        <begin position="228"/>
        <end position="248"/>
    </location>
</feature>
<dbReference type="RefSeq" id="WP_096460648.1">
    <property type="nucleotide sequence ID" value="NZ_AP014936.1"/>
</dbReference>
<feature type="transmembrane region" description="Helical" evidence="2">
    <location>
        <begin position="108"/>
        <end position="129"/>
    </location>
</feature>
<feature type="transmembrane region" description="Helical" evidence="2">
    <location>
        <begin position="349"/>
        <end position="370"/>
    </location>
</feature>
<dbReference type="PANTHER" id="PTHR37422:SF13">
    <property type="entry name" value="LIPOPOLYSACCHARIDE BIOSYNTHESIS PROTEIN PA4999-RELATED"/>
    <property type="match status" value="1"/>
</dbReference>
<dbReference type="PANTHER" id="PTHR37422">
    <property type="entry name" value="TEICHURONIC ACID BIOSYNTHESIS PROTEIN TUAE"/>
    <property type="match status" value="1"/>
</dbReference>
<feature type="transmembrane region" description="Helical" evidence="2">
    <location>
        <begin position="20"/>
        <end position="42"/>
    </location>
</feature>